<protein>
    <submittedName>
        <fullName evidence="2">LLM class F420-dependent oxidoreductase</fullName>
    </submittedName>
</protein>
<gene>
    <name evidence="2" type="ORF">EAH80_00245</name>
</gene>
<organism evidence="2 3">
    <name type="scientific">Mycolicibacterium hodleri</name>
    <dbReference type="NCBI Taxonomy" id="49897"/>
    <lineage>
        <taxon>Bacteria</taxon>
        <taxon>Bacillati</taxon>
        <taxon>Actinomycetota</taxon>
        <taxon>Actinomycetes</taxon>
        <taxon>Mycobacteriales</taxon>
        <taxon>Mycobacteriaceae</taxon>
        <taxon>Mycolicibacterium</taxon>
    </lineage>
</organism>
<dbReference type="AlphaFoldDB" id="A0A502EFJ3"/>
<evidence type="ECO:0000313" key="3">
    <source>
        <dbReference type="Proteomes" id="UP000320095"/>
    </source>
</evidence>
<keyword evidence="3" id="KW-1185">Reference proteome</keyword>
<dbReference type="GO" id="GO:0016705">
    <property type="term" value="F:oxidoreductase activity, acting on paired donors, with incorporation or reduction of molecular oxygen"/>
    <property type="evidence" value="ECO:0007669"/>
    <property type="project" value="InterPro"/>
</dbReference>
<dbReference type="Gene3D" id="3.20.20.30">
    <property type="entry name" value="Luciferase-like domain"/>
    <property type="match status" value="1"/>
</dbReference>
<dbReference type="SUPFAM" id="SSF51679">
    <property type="entry name" value="Bacterial luciferase-like"/>
    <property type="match status" value="1"/>
</dbReference>
<dbReference type="OrthoDB" id="4760590at2"/>
<dbReference type="PANTHER" id="PTHR43244:SF2">
    <property type="entry name" value="CONSERVED HYPOTHETICAL ALANINE AND PROLINE-RICH PROTEIN"/>
    <property type="match status" value="1"/>
</dbReference>
<name>A0A502EFJ3_9MYCO</name>
<dbReference type="Proteomes" id="UP000320095">
    <property type="component" value="Unassembled WGS sequence"/>
</dbReference>
<dbReference type="EMBL" id="RCZG01000001">
    <property type="protein sequence ID" value="TPG36448.1"/>
    <property type="molecule type" value="Genomic_DNA"/>
</dbReference>
<reference evidence="2 3" key="1">
    <citation type="journal article" date="2019" name="Environ. Microbiol.">
        <title>Species interactions and distinct microbial communities in high Arctic permafrost affected cryosols are associated with the CH4 and CO2 gas fluxes.</title>
        <authorList>
            <person name="Altshuler I."/>
            <person name="Hamel J."/>
            <person name="Turney S."/>
            <person name="Magnuson E."/>
            <person name="Levesque R."/>
            <person name="Greer C."/>
            <person name="Whyte L.G."/>
        </authorList>
    </citation>
    <scope>NUCLEOTIDE SEQUENCE [LARGE SCALE GENOMIC DNA]</scope>
    <source>
        <strain evidence="2 3">S5.20</strain>
    </source>
</reference>
<proteinExistence type="predicted"/>
<dbReference type="PANTHER" id="PTHR43244">
    <property type="match status" value="1"/>
</dbReference>
<dbReference type="RefSeq" id="WP_140687046.1">
    <property type="nucleotide sequence ID" value="NZ_RCZG01000001.1"/>
</dbReference>
<feature type="domain" description="Luciferase-like" evidence="1">
    <location>
        <begin position="13"/>
        <end position="167"/>
    </location>
</feature>
<dbReference type="InterPro" id="IPR019922">
    <property type="entry name" value="Lucif-like_OxRdatse_MSMEG_4141"/>
</dbReference>
<dbReference type="InterPro" id="IPR036661">
    <property type="entry name" value="Luciferase-like_sf"/>
</dbReference>
<dbReference type="InterPro" id="IPR011251">
    <property type="entry name" value="Luciferase-like_dom"/>
</dbReference>
<dbReference type="Pfam" id="PF00296">
    <property type="entry name" value="Bac_luciferase"/>
    <property type="match status" value="1"/>
</dbReference>
<dbReference type="NCBIfam" id="TIGR03620">
    <property type="entry name" value="F420_MSMEG_4141"/>
    <property type="match status" value="1"/>
</dbReference>
<dbReference type="InterPro" id="IPR050564">
    <property type="entry name" value="F420-G6PD/mer"/>
</dbReference>
<comment type="caution">
    <text evidence="2">The sequence shown here is derived from an EMBL/GenBank/DDBJ whole genome shotgun (WGS) entry which is preliminary data.</text>
</comment>
<evidence type="ECO:0000259" key="1">
    <source>
        <dbReference type="Pfam" id="PF00296"/>
    </source>
</evidence>
<accession>A0A502EFJ3</accession>
<sequence>MNEDRSTLAGTGVWEMALRYGDPALAADSAAEIEALGYSAVWIPDTGGDLFGAMANLLCSTRKLAVASGILNIWMQDAAESARRYHELVAEHGHRVLLGLGVSHAPLIDQVLDPGMFRKPLAKTAAYLDELDAATPALPVDARVLAALGPKMLELARDRTAGAHPYLVTPDHTATAREILGPGKLLAPEQGVVLETDPDRARTIARKNMGHYFGLPNYVNNWRRSGFTDADVVAPGSDRLVDAIVAWGDETAIAARVQEHRDAGADHVCIQVMTDRDDLETVPLEEWRRLAPVLIKSHLA</sequence>
<evidence type="ECO:0000313" key="2">
    <source>
        <dbReference type="EMBL" id="TPG36448.1"/>
    </source>
</evidence>